<dbReference type="InterPro" id="IPR057082">
    <property type="entry name" value="PH_C"/>
</dbReference>
<dbReference type="HOGENOM" id="CLU_031212_0_0_1"/>
<dbReference type="InterPro" id="IPR057081">
    <property type="entry name" value="PH_N"/>
</dbReference>
<keyword evidence="4" id="KW-1185">Reference proteome</keyword>
<dbReference type="AlphaFoldDB" id="A0A084AXN0"/>
<feature type="domain" description="PH" evidence="2">
    <location>
        <begin position="374"/>
        <end position="486"/>
    </location>
</feature>
<organism evidence="3 4">
    <name type="scientific">Stachybotrys chartarum (strain CBS 109288 / IBT 7711)</name>
    <name type="common">Toxic black mold</name>
    <name type="synonym">Stilbospora chartarum</name>
    <dbReference type="NCBI Taxonomy" id="1280523"/>
    <lineage>
        <taxon>Eukaryota</taxon>
        <taxon>Fungi</taxon>
        <taxon>Dikarya</taxon>
        <taxon>Ascomycota</taxon>
        <taxon>Pezizomycotina</taxon>
        <taxon>Sordariomycetes</taxon>
        <taxon>Hypocreomycetidae</taxon>
        <taxon>Hypocreales</taxon>
        <taxon>Stachybotryaceae</taxon>
        <taxon>Stachybotrys</taxon>
    </lineage>
</organism>
<dbReference type="EMBL" id="KL648475">
    <property type="protein sequence ID" value="KEY70059.1"/>
    <property type="molecule type" value="Genomic_DNA"/>
</dbReference>
<protein>
    <submittedName>
        <fullName evidence="3">Uncharacterized protein</fullName>
    </submittedName>
</protein>
<evidence type="ECO:0000313" key="4">
    <source>
        <dbReference type="Proteomes" id="UP000028045"/>
    </source>
</evidence>
<dbReference type="Proteomes" id="UP000028045">
    <property type="component" value="Unassembled WGS sequence"/>
</dbReference>
<dbReference type="OrthoDB" id="5345571at2759"/>
<evidence type="ECO:0000259" key="2">
    <source>
        <dbReference type="Pfam" id="PF23076"/>
    </source>
</evidence>
<evidence type="ECO:0000313" key="3">
    <source>
        <dbReference type="EMBL" id="KEY70059.1"/>
    </source>
</evidence>
<proteinExistence type="predicted"/>
<gene>
    <name evidence="3" type="ORF">S7711_07846</name>
</gene>
<sequence length="499" mass="57658">MEFAIVEVDKTAPVEVHLLKGCCLEAERADIVWFRLEGLKAALNEQGHAHLDATIEEIRKVSNLLRELADLSQVHQDRVPVTLDHLNIVLPCLSRSLRDITSHYEDKKLTKQNRWRKMYHQMTNEIGGIPLPQRFVLYNQFLTLLRDLLARSPNFDLNASERLRNQILDLRKARGIPPPPVQVGPLVRYDALPSTDFGPVSIPVGTHDILLTPVAQAVHWAEHIFSLPLPSRTGFKSQHTSKSLGPHRPWGHLNIPPGSKVLFRRSFNEDKIALIVYLDGRDQCPYFLLRTFHMGGPWYSRYGAHELVIERDHCSLRFKRWSKTEGCSKLWAILHFMTWEEMVLMYCTFISLKAINPLTVNIGPEEYHLRGEKRLFQATIIDDGFKHSLIVYQDRYTNGFRLHAAIWGGDFRRSPVWTAFVTHQSASPTWLKRVSRHKIRLADIQLYVFCQKYQQQNQRRGSAGAFEIHFASEEASYRFKDVFHPRSDDESPSSPSERS</sequence>
<evidence type="ECO:0000259" key="1">
    <source>
        <dbReference type="Pfam" id="PF23074"/>
    </source>
</evidence>
<dbReference type="Pfam" id="PF23076">
    <property type="entry name" value="PH_FT_C"/>
    <property type="match status" value="1"/>
</dbReference>
<dbReference type="Pfam" id="PF23074">
    <property type="entry name" value="PH_FT_N"/>
    <property type="match status" value="1"/>
</dbReference>
<name>A0A084AXN0_STACB</name>
<feature type="domain" description="PH" evidence="1">
    <location>
        <begin position="254"/>
        <end position="364"/>
    </location>
</feature>
<accession>A0A084AXN0</accession>
<reference evidence="3 4" key="1">
    <citation type="journal article" date="2014" name="BMC Genomics">
        <title>Comparative genome sequencing reveals chemotype-specific gene clusters in the toxigenic black mold Stachybotrys.</title>
        <authorList>
            <person name="Semeiks J."/>
            <person name="Borek D."/>
            <person name="Otwinowski Z."/>
            <person name="Grishin N.V."/>
        </authorList>
    </citation>
    <scope>NUCLEOTIDE SEQUENCE [LARGE SCALE GENOMIC DNA]</scope>
    <source>
        <strain evidence="4">CBS 109288 / IBT 7711</strain>
    </source>
</reference>